<evidence type="ECO:0000313" key="2">
    <source>
        <dbReference type="EMBL" id="MCP2262808.1"/>
    </source>
</evidence>
<dbReference type="Proteomes" id="UP001139493">
    <property type="component" value="Unassembled WGS sequence"/>
</dbReference>
<protein>
    <submittedName>
        <fullName evidence="2">Uncharacterized protein</fullName>
    </submittedName>
</protein>
<sequence>MLSESPALTGVLALALVSAAAVHLVMVVGYWRGDPRTVERMTTAMSVFSADADKVRGHLRGPLATNISAWGMAVAAVAVFVSDAFDPPGPFEWFVALGGMLLLLLGVAADFTIIYLNWPKILVPRRLRWEPGFVRVTEARRSVQSTSKKKAVLALYDAYKSSS</sequence>
<dbReference type="RefSeq" id="WP_253831762.1">
    <property type="nucleotide sequence ID" value="NZ_JAMTCS010000001.1"/>
</dbReference>
<keyword evidence="1" id="KW-0812">Transmembrane</keyword>
<keyword evidence="1" id="KW-1133">Transmembrane helix</keyword>
<comment type="caution">
    <text evidence="2">The sequence shown here is derived from an EMBL/GenBank/DDBJ whole genome shotgun (WGS) entry which is preliminary data.</text>
</comment>
<keyword evidence="3" id="KW-1185">Reference proteome</keyword>
<evidence type="ECO:0000313" key="3">
    <source>
        <dbReference type="Proteomes" id="UP001139493"/>
    </source>
</evidence>
<proteinExistence type="predicted"/>
<feature type="transmembrane region" description="Helical" evidence="1">
    <location>
        <begin position="6"/>
        <end position="31"/>
    </location>
</feature>
<gene>
    <name evidence="2" type="ORF">APR03_000131</name>
</gene>
<name>A0A9X2FZB0_9MICO</name>
<organism evidence="2 3">
    <name type="scientific">Promicromonospora thailandica</name>
    <dbReference type="NCBI Taxonomy" id="765201"/>
    <lineage>
        <taxon>Bacteria</taxon>
        <taxon>Bacillati</taxon>
        <taxon>Actinomycetota</taxon>
        <taxon>Actinomycetes</taxon>
        <taxon>Micrococcales</taxon>
        <taxon>Promicromonosporaceae</taxon>
        <taxon>Promicromonospora</taxon>
    </lineage>
</organism>
<keyword evidence="1" id="KW-0472">Membrane</keyword>
<feature type="transmembrane region" description="Helical" evidence="1">
    <location>
        <begin position="93"/>
        <end position="118"/>
    </location>
</feature>
<accession>A0A9X2FZB0</accession>
<dbReference type="AlphaFoldDB" id="A0A9X2FZB0"/>
<feature type="transmembrane region" description="Helical" evidence="1">
    <location>
        <begin position="63"/>
        <end position="81"/>
    </location>
</feature>
<evidence type="ECO:0000256" key="1">
    <source>
        <dbReference type="SAM" id="Phobius"/>
    </source>
</evidence>
<dbReference type="EMBL" id="JAMTCS010000001">
    <property type="protein sequence ID" value="MCP2262808.1"/>
    <property type="molecule type" value="Genomic_DNA"/>
</dbReference>
<reference evidence="2" key="1">
    <citation type="submission" date="2022-06" db="EMBL/GenBank/DDBJ databases">
        <title>Genomic Encyclopedia of Archaeal and Bacterial Type Strains, Phase II (KMG-II): from individual species to whole genera.</title>
        <authorList>
            <person name="Goeker M."/>
        </authorList>
    </citation>
    <scope>NUCLEOTIDE SEQUENCE</scope>
    <source>
        <strain evidence="2">DSM 26652</strain>
    </source>
</reference>